<proteinExistence type="predicted"/>
<dbReference type="EMBL" id="JANCLU010000015">
    <property type="protein sequence ID" value="MCP8939845.1"/>
    <property type="molecule type" value="Genomic_DNA"/>
</dbReference>
<dbReference type="SUPFAM" id="SSF81901">
    <property type="entry name" value="HCP-like"/>
    <property type="match status" value="1"/>
</dbReference>
<sequence>MEHLHLEGADAPVRATRAPDAAPPVGAWDCYELGIMYAAGRDVAVDRVAAHKWLNIAAARGCREAVALRAELAEEMTPAEIAAAQREARMFLFPH</sequence>
<gene>
    <name evidence="2" type="ORF">NK718_15055</name>
</gene>
<feature type="region of interest" description="Disordered" evidence="1">
    <location>
        <begin position="1"/>
        <end position="21"/>
    </location>
</feature>
<evidence type="ECO:0000313" key="2">
    <source>
        <dbReference type="EMBL" id="MCP8939845.1"/>
    </source>
</evidence>
<organism evidence="2 3">
    <name type="scientific">Alsobacter ponti</name>
    <dbReference type="NCBI Taxonomy" id="2962936"/>
    <lineage>
        <taxon>Bacteria</taxon>
        <taxon>Pseudomonadati</taxon>
        <taxon>Pseudomonadota</taxon>
        <taxon>Alphaproteobacteria</taxon>
        <taxon>Hyphomicrobiales</taxon>
        <taxon>Alsobacteraceae</taxon>
        <taxon>Alsobacter</taxon>
    </lineage>
</organism>
<protein>
    <submittedName>
        <fullName evidence="2">SEL1-like repeat protein</fullName>
    </submittedName>
</protein>
<dbReference type="InterPro" id="IPR011990">
    <property type="entry name" value="TPR-like_helical_dom_sf"/>
</dbReference>
<evidence type="ECO:0000256" key="1">
    <source>
        <dbReference type="SAM" id="MobiDB-lite"/>
    </source>
</evidence>
<keyword evidence="3" id="KW-1185">Reference proteome</keyword>
<comment type="caution">
    <text evidence="2">The sequence shown here is derived from an EMBL/GenBank/DDBJ whole genome shotgun (WGS) entry which is preliminary data.</text>
</comment>
<accession>A0ABT1LGJ7</accession>
<dbReference type="Proteomes" id="UP001205890">
    <property type="component" value="Unassembled WGS sequence"/>
</dbReference>
<reference evidence="2 3" key="1">
    <citation type="submission" date="2022-07" db="EMBL/GenBank/DDBJ databases">
        <authorList>
            <person name="Li W.-J."/>
            <person name="Deng Q.-Q."/>
        </authorList>
    </citation>
    <scope>NUCLEOTIDE SEQUENCE [LARGE SCALE GENOMIC DNA]</scope>
    <source>
        <strain evidence="2 3">SYSU M60028</strain>
    </source>
</reference>
<evidence type="ECO:0000313" key="3">
    <source>
        <dbReference type="Proteomes" id="UP001205890"/>
    </source>
</evidence>
<dbReference type="RefSeq" id="WP_254743869.1">
    <property type="nucleotide sequence ID" value="NZ_JANCLU010000015.1"/>
</dbReference>
<name>A0ABT1LGJ7_9HYPH</name>
<dbReference type="Gene3D" id="1.25.40.10">
    <property type="entry name" value="Tetratricopeptide repeat domain"/>
    <property type="match status" value="1"/>
</dbReference>